<comment type="caution">
    <text evidence="2">The sequence shown here is derived from an EMBL/GenBank/DDBJ whole genome shotgun (WGS) entry which is preliminary data.</text>
</comment>
<sequence>WLLYAGGIKYLLLSALLYAPGAILFAKAKRELGKPVFTSVEKLIFAAVIAGALVAAYGLYDGFLTL</sequence>
<feature type="non-terminal residue" evidence="2">
    <location>
        <position position="1"/>
    </location>
</feature>
<gene>
    <name evidence="2" type="ORF">J7E47_19085</name>
</gene>
<reference evidence="2" key="1">
    <citation type="submission" date="2021-03" db="EMBL/GenBank/DDBJ databases">
        <title>Genomic analysis provides insights into the functional capacity of soil bacteria communities inhabiting an altitudinal gradient in the Atacama Desert.</title>
        <authorList>
            <person name="Gonzalez M."/>
            <person name="Maldonado J."/>
            <person name="Maza F."/>
            <person name="Hodar C."/>
            <person name="Cortes M."/>
            <person name="Palma R."/>
            <person name="Andreani C."/>
            <person name="Gaete A."/>
            <person name="Vasquez-Dean J."/>
            <person name="Acuna V."/>
            <person name="Aguado M."/>
            <person name="Mandakovic D."/>
            <person name="Latorre M."/>
            <person name="Orellana A."/>
            <person name="Gutierrez R."/>
            <person name="Montecino M."/>
            <person name="Allende M."/>
            <person name="Maass A."/>
            <person name="Cambiazo V."/>
        </authorList>
    </citation>
    <scope>NUCLEOTIDE SEQUENCE</scope>
    <source>
        <strain evidence="2">ISL-25</strain>
    </source>
</reference>
<keyword evidence="1" id="KW-0812">Transmembrane</keyword>
<dbReference type="Proteomes" id="UP000692896">
    <property type="component" value="Unassembled WGS sequence"/>
</dbReference>
<evidence type="ECO:0000256" key="1">
    <source>
        <dbReference type="SAM" id="Phobius"/>
    </source>
</evidence>
<organism evidence="2 3">
    <name type="scientific">Pseudomonas fluorescens</name>
    <dbReference type="NCBI Taxonomy" id="294"/>
    <lineage>
        <taxon>Bacteria</taxon>
        <taxon>Pseudomonadati</taxon>
        <taxon>Pseudomonadota</taxon>
        <taxon>Gammaproteobacteria</taxon>
        <taxon>Pseudomonadales</taxon>
        <taxon>Pseudomonadaceae</taxon>
        <taxon>Pseudomonas</taxon>
    </lineage>
</organism>
<keyword evidence="1" id="KW-1133">Transmembrane helix</keyword>
<dbReference type="EMBL" id="JAGGOB010000042">
    <property type="protein sequence ID" value="MBT2330822.1"/>
    <property type="molecule type" value="Genomic_DNA"/>
</dbReference>
<feature type="transmembrane region" description="Helical" evidence="1">
    <location>
        <begin position="6"/>
        <end position="28"/>
    </location>
</feature>
<dbReference type="AlphaFoldDB" id="A0A944HEP2"/>
<feature type="transmembrane region" description="Helical" evidence="1">
    <location>
        <begin position="40"/>
        <end position="60"/>
    </location>
</feature>
<proteinExistence type="predicted"/>
<accession>A0A944HEP2</accession>
<protein>
    <submittedName>
        <fullName evidence="2">Arginine-ornithine antiporter</fullName>
    </submittedName>
</protein>
<evidence type="ECO:0000313" key="3">
    <source>
        <dbReference type="Proteomes" id="UP000692896"/>
    </source>
</evidence>
<keyword evidence="1" id="KW-0472">Membrane</keyword>
<evidence type="ECO:0000313" key="2">
    <source>
        <dbReference type="EMBL" id="MBT2330822.1"/>
    </source>
</evidence>
<name>A0A944HEP2_PSEFL</name>